<proteinExistence type="predicted"/>
<dbReference type="AlphaFoldDB" id="A0AAV5D730"/>
<gene>
    <name evidence="1" type="primary">ga24489</name>
    <name evidence="1" type="ORF">PR202_ga24489</name>
</gene>
<sequence length="162" mass="18663">MSMYALLEKEEGRELQSQVYDGVWSKSPLMRCRVFKYNFFDDKAELVEQLHEEWADEGCTWITPQLALQLRKSEKGFSLHIKRLQRINHNSGFTWAICHAKWTAINCESSLANMARSLMHDAPERTGRSRGFGFVTMATTMEDEPANTVAKLNGQVDRLNEC</sequence>
<protein>
    <submittedName>
        <fullName evidence="1">Uncharacterized protein</fullName>
    </submittedName>
</protein>
<reference evidence="1" key="1">
    <citation type="journal article" date="2018" name="DNA Res.">
        <title>Multiple hybrid de novo genome assembly of finger millet, an orphan allotetraploid crop.</title>
        <authorList>
            <person name="Hatakeyama M."/>
            <person name="Aluri S."/>
            <person name="Balachadran M.T."/>
            <person name="Sivarajan S.R."/>
            <person name="Patrignani A."/>
            <person name="Gruter S."/>
            <person name="Poveda L."/>
            <person name="Shimizu-Inatsugi R."/>
            <person name="Baeten J."/>
            <person name="Francoijs K.J."/>
            <person name="Nataraja K.N."/>
            <person name="Reddy Y.A.N."/>
            <person name="Phadnis S."/>
            <person name="Ravikumar R.L."/>
            <person name="Schlapbach R."/>
            <person name="Sreeman S.M."/>
            <person name="Shimizu K.K."/>
        </authorList>
    </citation>
    <scope>NUCLEOTIDE SEQUENCE</scope>
</reference>
<organism evidence="1 2">
    <name type="scientific">Eleusine coracana subsp. coracana</name>
    <dbReference type="NCBI Taxonomy" id="191504"/>
    <lineage>
        <taxon>Eukaryota</taxon>
        <taxon>Viridiplantae</taxon>
        <taxon>Streptophyta</taxon>
        <taxon>Embryophyta</taxon>
        <taxon>Tracheophyta</taxon>
        <taxon>Spermatophyta</taxon>
        <taxon>Magnoliopsida</taxon>
        <taxon>Liliopsida</taxon>
        <taxon>Poales</taxon>
        <taxon>Poaceae</taxon>
        <taxon>PACMAD clade</taxon>
        <taxon>Chloridoideae</taxon>
        <taxon>Cynodonteae</taxon>
        <taxon>Eleusininae</taxon>
        <taxon>Eleusine</taxon>
    </lineage>
</organism>
<dbReference type="Proteomes" id="UP001054889">
    <property type="component" value="Unassembled WGS sequence"/>
</dbReference>
<comment type="caution">
    <text evidence="1">The sequence shown here is derived from an EMBL/GenBank/DDBJ whole genome shotgun (WGS) entry which is preliminary data.</text>
</comment>
<reference evidence="1" key="2">
    <citation type="submission" date="2021-12" db="EMBL/GenBank/DDBJ databases">
        <title>Resequencing data analysis of finger millet.</title>
        <authorList>
            <person name="Hatakeyama M."/>
            <person name="Aluri S."/>
            <person name="Balachadran M.T."/>
            <person name="Sivarajan S.R."/>
            <person name="Poveda L."/>
            <person name="Shimizu-Inatsugi R."/>
            <person name="Schlapbach R."/>
            <person name="Sreeman S.M."/>
            <person name="Shimizu K.K."/>
        </authorList>
    </citation>
    <scope>NUCLEOTIDE SEQUENCE</scope>
</reference>
<name>A0AAV5D730_ELECO</name>
<accession>A0AAV5D730</accession>
<keyword evidence="2" id="KW-1185">Reference proteome</keyword>
<evidence type="ECO:0000313" key="1">
    <source>
        <dbReference type="EMBL" id="GJN06733.1"/>
    </source>
</evidence>
<evidence type="ECO:0000313" key="2">
    <source>
        <dbReference type="Proteomes" id="UP001054889"/>
    </source>
</evidence>
<dbReference type="EMBL" id="BQKI01000013">
    <property type="protein sequence ID" value="GJN06733.1"/>
    <property type="molecule type" value="Genomic_DNA"/>
</dbReference>